<sequence>MNINIKELFMTSERSHITDYEMLASKLLYRTILILIAVCPFIFWLFYGVHMVSLSEATALTIALAIFAPLLVLAQRMYGTRPQGKYLLVSICFTLGCTLITFVPSASSGNIVYIYVALSLIYLNQRLSLLAAAYSLIILVGQLLLNPKLSEVPLLDAAIDVIVLIMVNAIAVTVCLMGRRLLSDVVVEKRKSDAVLDMVRESVLGLEAFGQSLKVDVDRNESIGVQLSEGLGEITKGAAVQAESLSSVNGSMQQAGTFLGAISTETAAMRQLSDASVTATEEGGKQLEKLQHNMHRIDDIMGETHSEMSALREYSEQIHLVLESIKAIVKNTSILALNAGIEAARSGEHGRGFHVIAQEIRKLSSDAEQEMFRIAEVLTRIEQQTSVVSDKVGRGIETAAQVQSIAQGTTSFFSSILEDARMVSSKSLEIESMLKKLEENTQASLGDIDAISTVIEQTSASLQQLSAGFEGQTASTASIAGAFGELESMITRLQSLAEGSEMSAVQEQTGKETNQHGSHSSAECRQAGRG</sequence>
<dbReference type="RefSeq" id="WP_138227322.1">
    <property type="nucleotide sequence ID" value="NZ_CP040396.1"/>
</dbReference>
<dbReference type="Proteomes" id="UP000300879">
    <property type="component" value="Chromosome"/>
</dbReference>
<keyword evidence="4" id="KW-0812">Transmembrane</keyword>
<accession>A0A4P8XQ47</accession>
<feature type="transmembrane region" description="Helical" evidence="4">
    <location>
        <begin position="127"/>
        <end position="145"/>
    </location>
</feature>
<keyword evidence="4" id="KW-0472">Membrane</keyword>
<evidence type="ECO:0000256" key="4">
    <source>
        <dbReference type="SAM" id="Phobius"/>
    </source>
</evidence>
<dbReference type="OrthoDB" id="2166737at2"/>
<evidence type="ECO:0000256" key="3">
    <source>
        <dbReference type="SAM" id="MobiDB-lite"/>
    </source>
</evidence>
<evidence type="ECO:0000313" key="6">
    <source>
        <dbReference type="EMBL" id="QCT04643.1"/>
    </source>
</evidence>
<keyword evidence="4" id="KW-1133">Transmembrane helix</keyword>
<keyword evidence="1 2" id="KW-0807">Transducer</keyword>
<dbReference type="SMART" id="SM00283">
    <property type="entry name" value="MA"/>
    <property type="match status" value="1"/>
</dbReference>
<proteinExistence type="predicted"/>
<organism evidence="6 7">
    <name type="scientific">Paenibacillus algicola</name>
    <dbReference type="NCBI Taxonomy" id="2565926"/>
    <lineage>
        <taxon>Bacteria</taxon>
        <taxon>Bacillati</taxon>
        <taxon>Bacillota</taxon>
        <taxon>Bacilli</taxon>
        <taxon>Bacillales</taxon>
        <taxon>Paenibacillaceae</taxon>
        <taxon>Paenibacillus</taxon>
    </lineage>
</organism>
<dbReference type="Gene3D" id="1.10.287.950">
    <property type="entry name" value="Methyl-accepting chemotaxis protein"/>
    <property type="match status" value="1"/>
</dbReference>
<evidence type="ECO:0000259" key="5">
    <source>
        <dbReference type="PROSITE" id="PS50111"/>
    </source>
</evidence>
<dbReference type="Pfam" id="PF00015">
    <property type="entry name" value="MCPsignal"/>
    <property type="match status" value="1"/>
</dbReference>
<dbReference type="KEGG" id="palo:E6C60_3938"/>
<feature type="transmembrane region" description="Helical" evidence="4">
    <location>
        <begin position="157"/>
        <end position="182"/>
    </location>
</feature>
<dbReference type="InterPro" id="IPR004089">
    <property type="entry name" value="MCPsignal_dom"/>
</dbReference>
<name>A0A4P8XQ47_9BACL</name>
<feature type="transmembrane region" description="Helical" evidence="4">
    <location>
        <begin position="53"/>
        <end position="74"/>
    </location>
</feature>
<evidence type="ECO:0000256" key="1">
    <source>
        <dbReference type="ARBA" id="ARBA00023224"/>
    </source>
</evidence>
<gene>
    <name evidence="6" type="ORF">E6C60_3938</name>
</gene>
<dbReference type="EMBL" id="CP040396">
    <property type="protein sequence ID" value="QCT04643.1"/>
    <property type="molecule type" value="Genomic_DNA"/>
</dbReference>
<dbReference type="GO" id="GO:0007165">
    <property type="term" value="P:signal transduction"/>
    <property type="evidence" value="ECO:0007669"/>
    <property type="project" value="UniProtKB-KW"/>
</dbReference>
<dbReference type="PANTHER" id="PTHR32089">
    <property type="entry name" value="METHYL-ACCEPTING CHEMOTAXIS PROTEIN MCPB"/>
    <property type="match status" value="1"/>
</dbReference>
<dbReference type="GO" id="GO:0016020">
    <property type="term" value="C:membrane"/>
    <property type="evidence" value="ECO:0007669"/>
    <property type="project" value="InterPro"/>
</dbReference>
<reference evidence="6 7" key="1">
    <citation type="submission" date="2019-05" db="EMBL/GenBank/DDBJ databases">
        <authorList>
            <person name="Chen C."/>
        </authorList>
    </citation>
    <scope>NUCLEOTIDE SEQUENCE [LARGE SCALE GENOMIC DNA]</scope>
    <source>
        <strain evidence="6 7">HB172198</strain>
    </source>
</reference>
<feature type="region of interest" description="Disordered" evidence="3">
    <location>
        <begin position="498"/>
        <end position="530"/>
    </location>
</feature>
<dbReference type="PANTHER" id="PTHR32089:SF112">
    <property type="entry name" value="LYSOZYME-LIKE PROTEIN-RELATED"/>
    <property type="match status" value="1"/>
</dbReference>
<feature type="domain" description="Methyl-accepting transducer" evidence="5">
    <location>
        <begin position="216"/>
        <end position="452"/>
    </location>
</feature>
<dbReference type="SUPFAM" id="SSF58104">
    <property type="entry name" value="Methyl-accepting chemotaxis protein (MCP) signaling domain"/>
    <property type="match status" value="1"/>
</dbReference>
<dbReference type="AlphaFoldDB" id="A0A4P8XQ47"/>
<evidence type="ECO:0000313" key="7">
    <source>
        <dbReference type="Proteomes" id="UP000300879"/>
    </source>
</evidence>
<dbReference type="PROSITE" id="PS50111">
    <property type="entry name" value="CHEMOTAXIS_TRANSDUC_2"/>
    <property type="match status" value="1"/>
</dbReference>
<feature type="transmembrane region" description="Helical" evidence="4">
    <location>
        <begin position="27"/>
        <end position="47"/>
    </location>
</feature>
<feature type="transmembrane region" description="Helical" evidence="4">
    <location>
        <begin position="86"/>
        <end position="107"/>
    </location>
</feature>
<protein>
    <submittedName>
        <fullName evidence="6">Methyl-accepting chemotaxis protein</fullName>
    </submittedName>
</protein>
<evidence type="ECO:0000256" key="2">
    <source>
        <dbReference type="PROSITE-ProRule" id="PRU00284"/>
    </source>
</evidence>
<keyword evidence="7" id="KW-1185">Reference proteome</keyword>